<sequence>MTTNIIRYIISLILLLILAVIPLGMENVDGVFNIDLVSMFSNINSFINGLFTGDSWYYKQGDRVRSITNDLISFFISSYLYLTISALIVVSLSMILGIFFWKRSSKWIDVSIGFIGIIPDFLLVLMLQLLIVYLNKNWGLKTVKVASSSISEPALFLPLFTLVLIPIVYLVKSLSEITFDITTENYILTAKSKGLKKIYIYVYHIATNVIPYLKADLHKVLSIMMGNLFIVEYLYNTRGLTTILFQYQVHFGYQYNLVALCLISFFILYLACYYSLRLFIASIERCISK</sequence>
<dbReference type="InterPro" id="IPR000515">
    <property type="entry name" value="MetI-like"/>
</dbReference>
<comment type="similarity">
    <text evidence="7">Belongs to the binding-protein-dependent transport system permease family.</text>
</comment>
<keyword evidence="2 7" id="KW-0813">Transport</keyword>
<dbReference type="EMBL" id="JAGIKZ010000011">
    <property type="protein sequence ID" value="MBP2241714.1"/>
    <property type="molecule type" value="Genomic_DNA"/>
</dbReference>
<feature type="transmembrane region" description="Helical" evidence="7">
    <location>
        <begin position="217"/>
        <end position="235"/>
    </location>
</feature>
<keyword evidence="5 7" id="KW-1133">Transmembrane helix</keyword>
<keyword evidence="6 7" id="KW-0472">Membrane</keyword>
<evidence type="ECO:0000256" key="7">
    <source>
        <dbReference type="RuleBase" id="RU363032"/>
    </source>
</evidence>
<reference evidence="9 10" key="1">
    <citation type="submission" date="2021-03" db="EMBL/GenBank/DDBJ databases">
        <title>Genomic Encyclopedia of Type Strains, Phase IV (KMG-IV): sequencing the most valuable type-strain genomes for metagenomic binning, comparative biology and taxonomic classification.</title>
        <authorList>
            <person name="Goeker M."/>
        </authorList>
    </citation>
    <scope>NUCLEOTIDE SEQUENCE [LARGE SCALE GENOMIC DNA]</scope>
    <source>
        <strain evidence="9 10">DSM 26675</strain>
    </source>
</reference>
<organism evidence="9 10">
    <name type="scientific">Cytobacillus eiseniae</name>
    <dbReference type="NCBI Taxonomy" id="762947"/>
    <lineage>
        <taxon>Bacteria</taxon>
        <taxon>Bacillati</taxon>
        <taxon>Bacillota</taxon>
        <taxon>Bacilli</taxon>
        <taxon>Bacillales</taxon>
        <taxon>Bacillaceae</taxon>
        <taxon>Cytobacillus</taxon>
    </lineage>
</organism>
<evidence type="ECO:0000259" key="8">
    <source>
        <dbReference type="PROSITE" id="PS50928"/>
    </source>
</evidence>
<feature type="transmembrane region" description="Helical" evidence="7">
    <location>
        <begin position="112"/>
        <end position="134"/>
    </location>
</feature>
<gene>
    <name evidence="9" type="ORF">J2Z40_002286</name>
</gene>
<evidence type="ECO:0000313" key="10">
    <source>
        <dbReference type="Proteomes" id="UP001519293"/>
    </source>
</evidence>
<dbReference type="PANTHER" id="PTHR30465:SF44">
    <property type="entry name" value="ABC-TYPE DIPEPTIDE_OLIGOPEPTIDE TRANSPORT SYSTEM, PERMEASE COMPONENT"/>
    <property type="match status" value="1"/>
</dbReference>
<keyword evidence="3" id="KW-1003">Cell membrane</keyword>
<feature type="transmembrane region" description="Helical" evidence="7">
    <location>
        <begin position="154"/>
        <end position="171"/>
    </location>
</feature>
<feature type="domain" description="ABC transmembrane type-1" evidence="8">
    <location>
        <begin position="75"/>
        <end position="276"/>
    </location>
</feature>
<feature type="transmembrane region" description="Helical" evidence="7">
    <location>
        <begin position="71"/>
        <end position="100"/>
    </location>
</feature>
<comment type="caution">
    <text evidence="9">The sequence shown here is derived from an EMBL/GenBank/DDBJ whole genome shotgun (WGS) entry which is preliminary data.</text>
</comment>
<evidence type="ECO:0000256" key="2">
    <source>
        <dbReference type="ARBA" id="ARBA00022448"/>
    </source>
</evidence>
<accession>A0ABS4RG71</accession>
<proteinExistence type="inferred from homology"/>
<dbReference type="RefSeq" id="WP_066396146.1">
    <property type="nucleotide sequence ID" value="NZ_JAGIKZ010000011.1"/>
</dbReference>
<dbReference type="PANTHER" id="PTHR30465">
    <property type="entry name" value="INNER MEMBRANE ABC TRANSPORTER"/>
    <property type="match status" value="1"/>
</dbReference>
<dbReference type="SUPFAM" id="SSF161098">
    <property type="entry name" value="MetI-like"/>
    <property type="match status" value="1"/>
</dbReference>
<feature type="transmembrane region" description="Helical" evidence="7">
    <location>
        <begin position="6"/>
        <end position="25"/>
    </location>
</feature>
<keyword evidence="10" id="KW-1185">Reference proteome</keyword>
<evidence type="ECO:0000313" key="9">
    <source>
        <dbReference type="EMBL" id="MBP2241714.1"/>
    </source>
</evidence>
<dbReference type="InterPro" id="IPR035906">
    <property type="entry name" value="MetI-like_sf"/>
</dbReference>
<evidence type="ECO:0000256" key="4">
    <source>
        <dbReference type="ARBA" id="ARBA00022692"/>
    </source>
</evidence>
<dbReference type="Proteomes" id="UP001519293">
    <property type="component" value="Unassembled WGS sequence"/>
</dbReference>
<name>A0ABS4RG71_9BACI</name>
<keyword evidence="4 7" id="KW-0812">Transmembrane</keyword>
<evidence type="ECO:0000256" key="5">
    <source>
        <dbReference type="ARBA" id="ARBA00022989"/>
    </source>
</evidence>
<evidence type="ECO:0000256" key="3">
    <source>
        <dbReference type="ARBA" id="ARBA00022475"/>
    </source>
</evidence>
<protein>
    <submittedName>
        <fullName evidence="9">ABC-type dipeptide/oligopeptide/nickel transport system permease component</fullName>
    </submittedName>
</protein>
<feature type="transmembrane region" description="Helical" evidence="7">
    <location>
        <begin position="255"/>
        <end position="276"/>
    </location>
</feature>
<dbReference type="PROSITE" id="PS50928">
    <property type="entry name" value="ABC_TM1"/>
    <property type="match status" value="1"/>
</dbReference>
<dbReference type="Pfam" id="PF00528">
    <property type="entry name" value="BPD_transp_1"/>
    <property type="match status" value="1"/>
</dbReference>
<comment type="subcellular location">
    <subcellularLocation>
        <location evidence="1 7">Cell membrane</location>
        <topology evidence="1 7">Multi-pass membrane protein</topology>
    </subcellularLocation>
</comment>
<evidence type="ECO:0000256" key="1">
    <source>
        <dbReference type="ARBA" id="ARBA00004651"/>
    </source>
</evidence>
<evidence type="ECO:0000256" key="6">
    <source>
        <dbReference type="ARBA" id="ARBA00023136"/>
    </source>
</evidence>